<dbReference type="Pfam" id="PF04494">
    <property type="entry name" value="TFIID_NTD2"/>
    <property type="match status" value="1"/>
</dbReference>
<dbReference type="InterPro" id="IPR036322">
    <property type="entry name" value="WD40_repeat_dom_sf"/>
</dbReference>
<dbReference type="AlphaFoldDB" id="A0AA35SH91"/>
<comment type="caution">
    <text evidence="11">The sequence shown here is derived from an EMBL/GenBank/DDBJ whole genome shotgun (WGS) entry which is preliminary data.</text>
</comment>
<dbReference type="PANTHER" id="PTHR19879:SF1">
    <property type="entry name" value="CANNONBALL-RELATED"/>
    <property type="match status" value="1"/>
</dbReference>
<evidence type="ECO:0000256" key="4">
    <source>
        <dbReference type="ARBA" id="ARBA00022737"/>
    </source>
</evidence>
<feature type="domain" description="TFIID subunit TAF5 NTD2" evidence="10">
    <location>
        <begin position="63"/>
        <end position="189"/>
    </location>
</feature>
<feature type="repeat" description="WD" evidence="8">
    <location>
        <begin position="497"/>
        <end position="538"/>
    </location>
</feature>
<dbReference type="PROSITE" id="PS50082">
    <property type="entry name" value="WD_REPEATS_2"/>
    <property type="match status" value="5"/>
</dbReference>
<evidence type="ECO:0000256" key="9">
    <source>
        <dbReference type="SAM" id="MobiDB-lite"/>
    </source>
</evidence>
<dbReference type="GO" id="GO:0016251">
    <property type="term" value="F:RNA polymerase II general transcription initiation factor activity"/>
    <property type="evidence" value="ECO:0007669"/>
    <property type="project" value="TreeGrafter"/>
</dbReference>
<dbReference type="SUPFAM" id="SSF50978">
    <property type="entry name" value="WD40 repeat-like"/>
    <property type="match status" value="1"/>
</dbReference>
<feature type="repeat" description="WD" evidence="8">
    <location>
        <begin position="413"/>
        <end position="444"/>
    </location>
</feature>
<evidence type="ECO:0000313" key="11">
    <source>
        <dbReference type="EMBL" id="CAI8029118.1"/>
    </source>
</evidence>
<evidence type="ECO:0000313" key="12">
    <source>
        <dbReference type="Proteomes" id="UP001174909"/>
    </source>
</evidence>
<proteinExistence type="inferred from homology"/>
<keyword evidence="12" id="KW-1185">Reference proteome</keyword>
<evidence type="ECO:0000256" key="1">
    <source>
        <dbReference type="ARBA" id="ARBA00004123"/>
    </source>
</evidence>
<keyword evidence="7" id="KW-0539">Nucleus</keyword>
<keyword evidence="5" id="KW-0805">Transcription regulation</keyword>
<feature type="region of interest" description="Disordered" evidence="9">
    <location>
        <begin position="207"/>
        <end position="255"/>
    </location>
</feature>
<feature type="repeat" description="WD" evidence="8">
    <location>
        <begin position="371"/>
        <end position="412"/>
    </location>
</feature>
<dbReference type="EMBL" id="CASHTH010002381">
    <property type="protein sequence ID" value="CAI8029118.1"/>
    <property type="molecule type" value="Genomic_DNA"/>
</dbReference>
<sequence>MSVHTGHRGEDRLMEDIQGALQNKNYAGDAQNTHTLRELLMLSSVDMETSNGTSITALCTIDSSPAETLRSFERLLSFTREKDHTHKAEVSQILFPVFVHFYLDLLSSSQTDTALTLFSRHKDSVRSGHGSELKELSELTSPHHLHASPLVNKFRKQKFSLRMSSAAFHLLMQFLQVCETPVLFNTVERYLTIEVYGSTPMVTEVKQDSKKSSASPSFIKPRLPQLTPDDIARNKSRRASATGGSFTLTSGAEDGIRPCPLPPTQSVAIPTNATPPAELAEYKERLSVAAAASQLVPTLPSVSLHTVTSDHPHAHCATFNSINSLFCFGFSDSSLRLWPELPLATDHMTSHDQPEMTTAHQNLPNSTIPPLLGHRGPVYGTSFNSKGSFLLSSSEDCTVRLWDVDKRSCVVCYHGHQYPVWNVTFSPVDVYFISCSHDMTARLWTCDLAYPLRIFAGHTAGVNVAEFHPNGKYVATGSSEHTCRLWDIHSGHCVRLFTGKKGSVCSLVFLPNGKQILTSGEEGVVYMWDLGSGTVVREFKGHRGPVSAMCCSSDGSLLATGGSDRTLRLYNLTSNTSSEEGDLPLVVLPVPDCSVLSLQFTHRNSLKTLASLDMNKHKTH</sequence>
<keyword evidence="3 8" id="KW-0853">WD repeat</keyword>
<dbReference type="CDD" id="cd08044">
    <property type="entry name" value="TAF5_NTD2"/>
    <property type="match status" value="1"/>
</dbReference>
<dbReference type="InterPro" id="IPR019775">
    <property type="entry name" value="WD40_repeat_CS"/>
</dbReference>
<evidence type="ECO:0000256" key="7">
    <source>
        <dbReference type="ARBA" id="ARBA00023242"/>
    </source>
</evidence>
<dbReference type="InterPro" id="IPR001680">
    <property type="entry name" value="WD40_rpt"/>
</dbReference>
<evidence type="ECO:0000259" key="10">
    <source>
        <dbReference type="Pfam" id="PF04494"/>
    </source>
</evidence>
<name>A0AA35SH91_GEOBA</name>
<accession>A0AA35SH91</accession>
<comment type="subcellular location">
    <subcellularLocation>
        <location evidence="1">Nucleus</location>
    </subcellularLocation>
</comment>
<evidence type="ECO:0000256" key="5">
    <source>
        <dbReference type="ARBA" id="ARBA00023015"/>
    </source>
</evidence>
<dbReference type="Gene3D" id="1.25.40.500">
    <property type="entry name" value="TFIID subunit TAF5, NTD2 domain"/>
    <property type="match status" value="1"/>
</dbReference>
<dbReference type="CDD" id="cd00200">
    <property type="entry name" value="WD40"/>
    <property type="match status" value="1"/>
</dbReference>
<reference evidence="11" key="1">
    <citation type="submission" date="2023-03" db="EMBL/GenBank/DDBJ databases">
        <authorList>
            <person name="Steffen K."/>
            <person name="Cardenas P."/>
        </authorList>
    </citation>
    <scope>NUCLEOTIDE SEQUENCE</scope>
</reference>
<dbReference type="InterPro" id="IPR037264">
    <property type="entry name" value="TFIID_NTD2_sf"/>
</dbReference>
<dbReference type="InterPro" id="IPR015943">
    <property type="entry name" value="WD40/YVTN_repeat-like_dom_sf"/>
</dbReference>
<dbReference type="Pfam" id="PF00400">
    <property type="entry name" value="WD40"/>
    <property type="match status" value="5"/>
</dbReference>
<evidence type="ECO:0000256" key="2">
    <source>
        <dbReference type="ARBA" id="ARBA00009435"/>
    </source>
</evidence>
<dbReference type="Gene3D" id="2.130.10.10">
    <property type="entry name" value="YVTN repeat-like/Quinoprotein amine dehydrogenase"/>
    <property type="match status" value="2"/>
</dbReference>
<dbReference type="Proteomes" id="UP001174909">
    <property type="component" value="Unassembled WGS sequence"/>
</dbReference>
<dbReference type="SUPFAM" id="SSF160897">
    <property type="entry name" value="Taf5 N-terminal domain-like"/>
    <property type="match status" value="1"/>
</dbReference>
<gene>
    <name evidence="11" type="ORF">GBAR_LOCUS16560</name>
</gene>
<dbReference type="PROSITE" id="PS00678">
    <property type="entry name" value="WD_REPEATS_1"/>
    <property type="match status" value="1"/>
</dbReference>
<organism evidence="11 12">
    <name type="scientific">Geodia barretti</name>
    <name type="common">Barrett's horny sponge</name>
    <dbReference type="NCBI Taxonomy" id="519541"/>
    <lineage>
        <taxon>Eukaryota</taxon>
        <taxon>Metazoa</taxon>
        <taxon>Porifera</taxon>
        <taxon>Demospongiae</taxon>
        <taxon>Heteroscleromorpha</taxon>
        <taxon>Tetractinellida</taxon>
        <taxon>Astrophorina</taxon>
        <taxon>Geodiidae</taxon>
        <taxon>Geodia</taxon>
    </lineage>
</organism>
<dbReference type="InterPro" id="IPR007582">
    <property type="entry name" value="TFIID_NTD2"/>
</dbReference>
<dbReference type="InterPro" id="IPR020472">
    <property type="entry name" value="WD40_PAC1"/>
</dbReference>
<dbReference type="GO" id="GO:0006367">
    <property type="term" value="P:transcription initiation at RNA polymerase II promoter"/>
    <property type="evidence" value="ECO:0007669"/>
    <property type="project" value="TreeGrafter"/>
</dbReference>
<keyword evidence="4" id="KW-0677">Repeat</keyword>
<evidence type="ECO:0000256" key="6">
    <source>
        <dbReference type="ARBA" id="ARBA00023163"/>
    </source>
</evidence>
<feature type="repeat" description="WD" evidence="8">
    <location>
        <begin position="455"/>
        <end position="496"/>
    </location>
</feature>
<comment type="similarity">
    <text evidence="2">Belongs to the WD repeat TAF5 family.</text>
</comment>
<evidence type="ECO:0000256" key="8">
    <source>
        <dbReference type="PROSITE-ProRule" id="PRU00221"/>
    </source>
</evidence>
<evidence type="ECO:0000256" key="3">
    <source>
        <dbReference type="ARBA" id="ARBA00022574"/>
    </source>
</evidence>
<keyword evidence="6" id="KW-0804">Transcription</keyword>
<dbReference type="PRINTS" id="PR00320">
    <property type="entry name" value="GPROTEINBRPT"/>
</dbReference>
<dbReference type="SMART" id="SM00320">
    <property type="entry name" value="WD40"/>
    <property type="match status" value="6"/>
</dbReference>
<dbReference type="PANTHER" id="PTHR19879">
    <property type="entry name" value="TRANSCRIPTION INITIATION FACTOR TFIID"/>
    <property type="match status" value="1"/>
</dbReference>
<dbReference type="GO" id="GO:0005669">
    <property type="term" value="C:transcription factor TFIID complex"/>
    <property type="evidence" value="ECO:0007669"/>
    <property type="project" value="TreeGrafter"/>
</dbReference>
<protein>
    <submittedName>
        <fullName evidence="11">Transcription initiation factor TFIID subunit 5</fullName>
    </submittedName>
</protein>
<feature type="repeat" description="WD" evidence="8">
    <location>
        <begin position="539"/>
        <end position="580"/>
    </location>
</feature>
<dbReference type="PROSITE" id="PS50294">
    <property type="entry name" value="WD_REPEATS_REGION"/>
    <property type="match status" value="5"/>
</dbReference>